<dbReference type="SUPFAM" id="SSF52047">
    <property type="entry name" value="RNI-like"/>
    <property type="match status" value="1"/>
</dbReference>
<comment type="caution">
    <text evidence="1">The sequence shown here is derived from an EMBL/GenBank/DDBJ whole genome shotgun (WGS) entry which is preliminary data.</text>
</comment>
<keyword evidence="2" id="KW-1185">Reference proteome</keyword>
<gene>
    <name evidence="1" type="ORF">CLODIP_2_CD14594</name>
</gene>
<dbReference type="AlphaFoldDB" id="A0A8S1DI95"/>
<evidence type="ECO:0000313" key="1">
    <source>
        <dbReference type="EMBL" id="CAB3379723.1"/>
    </source>
</evidence>
<proteinExistence type="predicted"/>
<name>A0A8S1DI95_9INSE</name>
<protein>
    <submittedName>
        <fullName evidence="1">Uncharacterized protein</fullName>
    </submittedName>
</protein>
<dbReference type="EMBL" id="CADEPI010000193">
    <property type="protein sequence ID" value="CAB3379723.1"/>
    <property type="molecule type" value="Genomic_DNA"/>
</dbReference>
<dbReference type="Proteomes" id="UP000494165">
    <property type="component" value="Unassembled WGS sequence"/>
</dbReference>
<organism evidence="1 2">
    <name type="scientific">Cloeon dipterum</name>
    <dbReference type="NCBI Taxonomy" id="197152"/>
    <lineage>
        <taxon>Eukaryota</taxon>
        <taxon>Metazoa</taxon>
        <taxon>Ecdysozoa</taxon>
        <taxon>Arthropoda</taxon>
        <taxon>Hexapoda</taxon>
        <taxon>Insecta</taxon>
        <taxon>Pterygota</taxon>
        <taxon>Palaeoptera</taxon>
        <taxon>Ephemeroptera</taxon>
        <taxon>Pisciforma</taxon>
        <taxon>Baetidae</taxon>
        <taxon>Cloeon</taxon>
    </lineage>
</organism>
<dbReference type="Gene3D" id="3.80.10.10">
    <property type="entry name" value="Ribonuclease Inhibitor"/>
    <property type="match status" value="1"/>
</dbReference>
<accession>A0A8S1DI95</accession>
<evidence type="ECO:0000313" key="2">
    <source>
        <dbReference type="Proteomes" id="UP000494165"/>
    </source>
</evidence>
<sequence>MERWQLNVALYPSRNMKKFREHGEPRRTTKMHLLAELLTGFRNMPTSNTDHLAWRCVLKIFNATDPQDFIRNSVKNFAPNIRRAALLKLMSLQNFKLEIDYETVTTNIMAPALALLLEVESDLKVLDLTGIVSFSPADERFEHLEVAIIEVSERATNLLSLSILQEEFLRVAQEEILSREYIEAFGKMEHLQVLRIEDFDIHLQDLMELCRKLRDLRFISVNIYEEEFKIPTKGELQKSFQLLKAFFFQTNACMHKIFEFKNLCATQLPNLQVIKDFASDFCCQSEYQYAPHKKEGRNLRHLELNFQYEKPEEGLHELFPYVTHLMIEGPNSFSDDEFQIESDNEWQIEPLLHFSEIESLKLSFVPPEIALQLVTTYKMKLHSLYLGNSICPKDFESTLDGIFNICPKLERVGLVNIEGPAFQLNNLTLLKEVMLKYEAVFDILIAPNLEKVTLMGQVVNEDDLMRLTGLISKKEALRKLETLVVRMQCLSITEVEQPFFLALADFIKTAARVLPTLSDLQLRVNHMCNYVILAESMKHGIFANDEIPSVEQFFTPGTDFGQFQWSPRVGFKEWIEGAFADALLLPDQ</sequence>
<reference evidence="1 2" key="1">
    <citation type="submission" date="2020-04" db="EMBL/GenBank/DDBJ databases">
        <authorList>
            <person name="Alioto T."/>
            <person name="Alioto T."/>
            <person name="Gomez Garrido J."/>
        </authorList>
    </citation>
    <scope>NUCLEOTIDE SEQUENCE [LARGE SCALE GENOMIC DNA]</scope>
</reference>
<dbReference type="InterPro" id="IPR032675">
    <property type="entry name" value="LRR_dom_sf"/>
</dbReference>